<protein>
    <submittedName>
        <fullName evidence="1">Uncharacterized protein</fullName>
    </submittedName>
</protein>
<dbReference type="SUPFAM" id="SSF52058">
    <property type="entry name" value="L domain-like"/>
    <property type="match status" value="1"/>
</dbReference>
<dbReference type="Proteomes" id="UP000655225">
    <property type="component" value="Unassembled WGS sequence"/>
</dbReference>
<dbReference type="FunFam" id="3.80.10.10:FF:000298">
    <property type="entry name" value="Putative LRR receptor-like serine/threonine-protein kinase"/>
    <property type="match status" value="1"/>
</dbReference>
<dbReference type="GO" id="GO:0005886">
    <property type="term" value="C:plasma membrane"/>
    <property type="evidence" value="ECO:0007669"/>
    <property type="project" value="TreeGrafter"/>
</dbReference>
<gene>
    <name evidence="1" type="ORF">HHK36_004753</name>
</gene>
<dbReference type="OrthoDB" id="663146at2759"/>
<reference evidence="1 2" key="1">
    <citation type="submission" date="2020-04" db="EMBL/GenBank/DDBJ databases">
        <title>Plant Genome Project.</title>
        <authorList>
            <person name="Zhang R.-G."/>
        </authorList>
    </citation>
    <scope>NUCLEOTIDE SEQUENCE [LARGE SCALE GENOMIC DNA]</scope>
    <source>
        <strain evidence="1">YNK0</strain>
        <tissue evidence="1">Leaf</tissue>
    </source>
</reference>
<dbReference type="InterPro" id="IPR001611">
    <property type="entry name" value="Leu-rich_rpt"/>
</dbReference>
<accession>A0A834ZN62</accession>
<dbReference type="AlphaFoldDB" id="A0A834ZN62"/>
<evidence type="ECO:0000313" key="1">
    <source>
        <dbReference type="EMBL" id="KAF8408690.1"/>
    </source>
</evidence>
<dbReference type="PANTHER" id="PTHR48006">
    <property type="entry name" value="LEUCINE-RICH REPEAT-CONTAINING PROTEIN DDB_G0281931-RELATED"/>
    <property type="match status" value="1"/>
</dbReference>
<dbReference type="OMA" id="DHCGRIG"/>
<dbReference type="InterPro" id="IPR032675">
    <property type="entry name" value="LRR_dom_sf"/>
</dbReference>
<comment type="caution">
    <text evidence="1">The sequence shown here is derived from an EMBL/GenBank/DDBJ whole genome shotgun (WGS) entry which is preliminary data.</text>
</comment>
<dbReference type="EMBL" id="JABCRI010000003">
    <property type="protein sequence ID" value="KAF8408690.1"/>
    <property type="molecule type" value="Genomic_DNA"/>
</dbReference>
<dbReference type="Gene3D" id="3.80.10.10">
    <property type="entry name" value="Ribonuclease Inhibitor"/>
    <property type="match status" value="1"/>
</dbReference>
<sequence length="216" mass="23858">MRILWASDNLLTGKIPDFIGNWTKLTTLRIQGNSFEGPIPSSFSRLTSMTDLRISELSNVSSSLDFIKDMKGLSNLVLRNSMISGSIPLDIGEYQELLRLDLSFNNLTGSIPSSLFNLSSLSHLFLGNNSLSGDLPSSKSQKLLNIDLSYNELSGSFPSWVTPNSQWNLVANNFIFDSSNISVLPGLDCLQKNFPCNRDFPRCKSPSSASLLQRTI</sequence>
<evidence type="ECO:0000313" key="2">
    <source>
        <dbReference type="Proteomes" id="UP000655225"/>
    </source>
</evidence>
<dbReference type="InterPro" id="IPR051824">
    <property type="entry name" value="LRR_Rcpt-Like_S/T_Kinase"/>
</dbReference>
<proteinExistence type="predicted"/>
<keyword evidence="2" id="KW-1185">Reference proteome</keyword>
<dbReference type="Pfam" id="PF00560">
    <property type="entry name" value="LRR_1"/>
    <property type="match status" value="5"/>
</dbReference>
<dbReference type="PANTHER" id="PTHR48006:SF34">
    <property type="entry name" value="OS08G0203700 PROTEIN"/>
    <property type="match status" value="1"/>
</dbReference>
<organism evidence="1 2">
    <name type="scientific">Tetracentron sinense</name>
    <name type="common">Spur-leaf</name>
    <dbReference type="NCBI Taxonomy" id="13715"/>
    <lineage>
        <taxon>Eukaryota</taxon>
        <taxon>Viridiplantae</taxon>
        <taxon>Streptophyta</taxon>
        <taxon>Embryophyta</taxon>
        <taxon>Tracheophyta</taxon>
        <taxon>Spermatophyta</taxon>
        <taxon>Magnoliopsida</taxon>
        <taxon>Trochodendrales</taxon>
        <taxon>Trochodendraceae</taxon>
        <taxon>Tetracentron</taxon>
    </lineage>
</organism>
<name>A0A834ZN62_TETSI</name>